<dbReference type="EMBL" id="OIVN01003592">
    <property type="protein sequence ID" value="SPD12328.1"/>
    <property type="molecule type" value="Genomic_DNA"/>
</dbReference>
<dbReference type="AlphaFoldDB" id="A0A2N9G3X5"/>
<protein>
    <submittedName>
        <fullName evidence="1">Uncharacterized protein</fullName>
    </submittedName>
</protein>
<accession>A0A2N9G3X5</accession>
<proteinExistence type="predicted"/>
<reference evidence="1" key="1">
    <citation type="submission" date="2018-02" db="EMBL/GenBank/DDBJ databases">
        <authorList>
            <person name="Cohen D.B."/>
            <person name="Kent A.D."/>
        </authorList>
    </citation>
    <scope>NUCLEOTIDE SEQUENCE</scope>
</reference>
<evidence type="ECO:0000313" key="1">
    <source>
        <dbReference type="EMBL" id="SPC94079.1"/>
    </source>
</evidence>
<evidence type="ECO:0000313" key="2">
    <source>
        <dbReference type="EMBL" id="SPD12328.1"/>
    </source>
</evidence>
<name>A0A2N9G3X5_FAGSY</name>
<dbReference type="EMBL" id="OIVN01001447">
    <property type="protein sequence ID" value="SPC94079.1"/>
    <property type="molecule type" value="Genomic_DNA"/>
</dbReference>
<gene>
    <name evidence="1" type="ORF">FSB_LOCUS21961</name>
    <name evidence="2" type="ORF">FSB_LOCUS40210</name>
</gene>
<organism evidence="1">
    <name type="scientific">Fagus sylvatica</name>
    <name type="common">Beechnut</name>
    <dbReference type="NCBI Taxonomy" id="28930"/>
    <lineage>
        <taxon>Eukaryota</taxon>
        <taxon>Viridiplantae</taxon>
        <taxon>Streptophyta</taxon>
        <taxon>Embryophyta</taxon>
        <taxon>Tracheophyta</taxon>
        <taxon>Spermatophyta</taxon>
        <taxon>Magnoliopsida</taxon>
        <taxon>eudicotyledons</taxon>
        <taxon>Gunneridae</taxon>
        <taxon>Pentapetalae</taxon>
        <taxon>rosids</taxon>
        <taxon>fabids</taxon>
        <taxon>Fagales</taxon>
        <taxon>Fagaceae</taxon>
        <taxon>Fagus</taxon>
    </lineage>
</organism>
<sequence length="85" mass="9456">MASLGEECSPDTLAFMELAIQQLRRVKFGLYMLYMENGKTISATKFGDAIRFFCLAESNVEHRVDFLTVHALGKLALDSLEVPVG</sequence>